<keyword evidence="2" id="KW-0805">Transcription regulation</keyword>
<dbReference type="Pfam" id="PF00126">
    <property type="entry name" value="HTH_1"/>
    <property type="match status" value="1"/>
</dbReference>
<accession>A0ABW4E658</accession>
<organism evidence="6 7">
    <name type="scientific">Lacticaseibacillus baoqingensis</name>
    <dbReference type="NCBI Taxonomy" id="2486013"/>
    <lineage>
        <taxon>Bacteria</taxon>
        <taxon>Bacillati</taxon>
        <taxon>Bacillota</taxon>
        <taxon>Bacilli</taxon>
        <taxon>Lactobacillales</taxon>
        <taxon>Lactobacillaceae</taxon>
        <taxon>Lacticaseibacillus</taxon>
    </lineage>
</organism>
<dbReference type="PANTHER" id="PTHR30346:SF28">
    <property type="entry name" value="HTH-TYPE TRANSCRIPTIONAL REGULATOR CYNR"/>
    <property type="match status" value="1"/>
</dbReference>
<evidence type="ECO:0000256" key="2">
    <source>
        <dbReference type="ARBA" id="ARBA00023015"/>
    </source>
</evidence>
<dbReference type="Gene3D" id="1.10.10.10">
    <property type="entry name" value="Winged helix-like DNA-binding domain superfamily/Winged helix DNA-binding domain"/>
    <property type="match status" value="1"/>
</dbReference>
<dbReference type="Proteomes" id="UP001597252">
    <property type="component" value="Unassembled WGS sequence"/>
</dbReference>
<dbReference type="InterPro" id="IPR036388">
    <property type="entry name" value="WH-like_DNA-bd_sf"/>
</dbReference>
<keyword evidence="7" id="KW-1185">Reference proteome</keyword>
<dbReference type="SUPFAM" id="SSF53850">
    <property type="entry name" value="Periplasmic binding protein-like II"/>
    <property type="match status" value="1"/>
</dbReference>
<dbReference type="InterPro" id="IPR000847">
    <property type="entry name" value="LysR_HTH_N"/>
</dbReference>
<dbReference type="Gene3D" id="3.40.190.290">
    <property type="match status" value="1"/>
</dbReference>
<dbReference type="Pfam" id="PF03466">
    <property type="entry name" value="LysR_substrate"/>
    <property type="match status" value="1"/>
</dbReference>
<evidence type="ECO:0000256" key="1">
    <source>
        <dbReference type="ARBA" id="ARBA00009437"/>
    </source>
</evidence>
<dbReference type="SUPFAM" id="SSF46785">
    <property type="entry name" value="Winged helix' DNA-binding domain"/>
    <property type="match status" value="1"/>
</dbReference>
<proteinExistence type="inferred from homology"/>
<evidence type="ECO:0000313" key="7">
    <source>
        <dbReference type="Proteomes" id="UP001597252"/>
    </source>
</evidence>
<keyword evidence="3" id="KW-0238">DNA-binding</keyword>
<reference evidence="7" key="1">
    <citation type="journal article" date="2019" name="Int. J. Syst. Evol. Microbiol.">
        <title>The Global Catalogue of Microorganisms (GCM) 10K type strain sequencing project: providing services to taxonomists for standard genome sequencing and annotation.</title>
        <authorList>
            <consortium name="The Broad Institute Genomics Platform"/>
            <consortium name="The Broad Institute Genome Sequencing Center for Infectious Disease"/>
            <person name="Wu L."/>
            <person name="Ma J."/>
        </authorList>
    </citation>
    <scope>NUCLEOTIDE SEQUENCE [LARGE SCALE GENOMIC DNA]</scope>
    <source>
        <strain evidence="7">CCM 8903</strain>
    </source>
</reference>
<protein>
    <submittedName>
        <fullName evidence="6">LysR family transcriptional regulator</fullName>
    </submittedName>
</protein>
<evidence type="ECO:0000259" key="5">
    <source>
        <dbReference type="PROSITE" id="PS50931"/>
    </source>
</evidence>
<comment type="caution">
    <text evidence="6">The sequence shown here is derived from an EMBL/GenBank/DDBJ whole genome shotgun (WGS) entry which is preliminary data.</text>
</comment>
<comment type="similarity">
    <text evidence="1">Belongs to the LysR transcriptional regulatory family.</text>
</comment>
<dbReference type="InterPro" id="IPR036390">
    <property type="entry name" value="WH_DNA-bd_sf"/>
</dbReference>
<evidence type="ECO:0000256" key="4">
    <source>
        <dbReference type="ARBA" id="ARBA00023163"/>
    </source>
</evidence>
<keyword evidence="4" id="KW-0804">Transcription</keyword>
<dbReference type="RefSeq" id="WP_164508463.1">
    <property type="nucleotide sequence ID" value="NZ_JBHTON010000014.1"/>
</dbReference>
<evidence type="ECO:0000256" key="3">
    <source>
        <dbReference type="ARBA" id="ARBA00023125"/>
    </source>
</evidence>
<dbReference type="PRINTS" id="PR00039">
    <property type="entry name" value="HTHLYSR"/>
</dbReference>
<dbReference type="PANTHER" id="PTHR30346">
    <property type="entry name" value="TRANSCRIPTIONAL DUAL REGULATOR HCAR-RELATED"/>
    <property type="match status" value="1"/>
</dbReference>
<evidence type="ECO:0000313" key="6">
    <source>
        <dbReference type="EMBL" id="MFD1484636.1"/>
    </source>
</evidence>
<dbReference type="InterPro" id="IPR005119">
    <property type="entry name" value="LysR_subst-bd"/>
</dbReference>
<dbReference type="EMBL" id="JBHTON010000014">
    <property type="protein sequence ID" value="MFD1484636.1"/>
    <property type="molecule type" value="Genomic_DNA"/>
</dbReference>
<dbReference type="CDD" id="cd05466">
    <property type="entry name" value="PBP2_LTTR_substrate"/>
    <property type="match status" value="1"/>
</dbReference>
<sequence length="292" mass="32032">MELHKLAVFVDLAQTLNFSTTAARLFTSQATVSKQIKALEKELDASLFDRSHRQIKLTAAGKLVLPYARSLLATEKQMLTALAAQQDQVHKRLVLRAIPSIAQYKAFNLIAAFAKQHPEIDLQFAEAESDTLLPALDAGRVDIVFTRLFGDEAAKYATIIGETDHFAALLPKNHPFATAASVSVQALAEDSFLLLSDATYLYQPVMAMLKAANIEPKIAYTGQRIDLIAGMVNRGMGVSIMMAHAFDALAYPNVVAVPITPVQNSQLAFLRSRGEHTLASDAFWTFCQARIR</sequence>
<name>A0ABW4E658_9LACO</name>
<gene>
    <name evidence="6" type="ORF">ACFQ5J_05270</name>
</gene>
<feature type="domain" description="HTH lysR-type" evidence="5">
    <location>
        <begin position="1"/>
        <end position="58"/>
    </location>
</feature>
<dbReference type="PROSITE" id="PS50931">
    <property type="entry name" value="HTH_LYSR"/>
    <property type="match status" value="1"/>
</dbReference>